<accession>A0ACC0E4V7</accession>
<name>A0ACC0E4V7_9BASI</name>
<reference evidence="1 2" key="3">
    <citation type="journal article" date="2022" name="Microbiol. Spectr.">
        <title>Folding features and dynamics of 3D genome architecture in plant fungal pathogens.</title>
        <authorList>
            <person name="Xia C."/>
        </authorList>
    </citation>
    <scope>NUCLEOTIDE SEQUENCE [LARGE SCALE GENOMIC DNA]</scope>
    <source>
        <strain evidence="1 2">93-210</strain>
    </source>
</reference>
<proteinExistence type="predicted"/>
<gene>
    <name evidence="1" type="ORF">MJO28_010376</name>
</gene>
<protein>
    <submittedName>
        <fullName evidence="1">Uncharacterized protein</fullName>
    </submittedName>
</protein>
<organism evidence="1 2">
    <name type="scientific">Puccinia striiformis f. sp. tritici</name>
    <dbReference type="NCBI Taxonomy" id="168172"/>
    <lineage>
        <taxon>Eukaryota</taxon>
        <taxon>Fungi</taxon>
        <taxon>Dikarya</taxon>
        <taxon>Basidiomycota</taxon>
        <taxon>Pucciniomycotina</taxon>
        <taxon>Pucciniomycetes</taxon>
        <taxon>Pucciniales</taxon>
        <taxon>Pucciniaceae</taxon>
        <taxon>Puccinia</taxon>
    </lineage>
</organism>
<dbReference type="Proteomes" id="UP001060170">
    <property type="component" value="Chromosome 10"/>
</dbReference>
<evidence type="ECO:0000313" key="1">
    <source>
        <dbReference type="EMBL" id="KAI7944681.1"/>
    </source>
</evidence>
<feature type="non-terminal residue" evidence="1">
    <location>
        <position position="1"/>
    </location>
</feature>
<comment type="caution">
    <text evidence="1">The sequence shown here is derived from an EMBL/GenBank/DDBJ whole genome shotgun (WGS) entry which is preliminary data.</text>
</comment>
<keyword evidence="2" id="KW-1185">Reference proteome</keyword>
<reference evidence="2" key="1">
    <citation type="journal article" date="2018" name="BMC Genomics">
        <title>Genomic insights into host adaptation between the wheat stripe rust pathogen (Puccinia striiformis f. sp. tritici) and the barley stripe rust pathogen (Puccinia striiformis f. sp. hordei).</title>
        <authorList>
            <person name="Xia C."/>
            <person name="Wang M."/>
            <person name="Yin C."/>
            <person name="Cornejo O.E."/>
            <person name="Hulbert S.H."/>
            <person name="Chen X."/>
        </authorList>
    </citation>
    <scope>NUCLEOTIDE SEQUENCE [LARGE SCALE GENOMIC DNA]</scope>
    <source>
        <strain evidence="2">93-210</strain>
    </source>
</reference>
<evidence type="ECO:0000313" key="2">
    <source>
        <dbReference type="Proteomes" id="UP001060170"/>
    </source>
</evidence>
<reference evidence="2" key="2">
    <citation type="journal article" date="2018" name="Mol. Plant Microbe Interact.">
        <title>Genome sequence resources for the wheat stripe rust pathogen (Puccinia striiformis f. sp. tritici) and the barley stripe rust pathogen (Puccinia striiformis f. sp. hordei).</title>
        <authorList>
            <person name="Xia C."/>
            <person name="Wang M."/>
            <person name="Yin C."/>
            <person name="Cornejo O.E."/>
            <person name="Hulbert S.H."/>
            <person name="Chen X."/>
        </authorList>
    </citation>
    <scope>NUCLEOTIDE SEQUENCE [LARGE SCALE GENOMIC DNA]</scope>
    <source>
        <strain evidence="2">93-210</strain>
    </source>
</reference>
<sequence>SADQSGGYTGQSPPLPESDSGRDYCPAEVCRSISSNDILRPSLTTIMHTLSFFLFQRASPRYPDVIPSQFALLVVHFYVILALGCNIVYFSILSPNSSWLIASDTLNHSCSLLLDLPMSSTSEPFQIDPALSSKLGIFIRVLHLELLADVSLEKVQNSLHQMYTKLSFSSLRQTKVSDVVGDESGGQRPPSCLAAPLDIGSRSKPADVSFKECCWKNSPRIWTWPWLGSLCSYTKDPLGFIQTHHRSQGNVFTTTILGYNCTFIQSNEYIHSFATATRKVLDVTAAYKLIAAPLIGEEAFFGQTKYMNQVILSKSRTEQLHERLWELTDRLLEIKWAQSLSSGDQAEIRKWQRIDLGQMLDYVIFGLDVFFLIGEQMVNVNLDRISHLFRVMDSDLSLVGILLPMIKGGRCPRKEAKNELLGFLKRDVQRRIESHVEHAVRAAFGSSQSDCSEPWPPSPEEDSPQELPEILLRSELKELDESILLDYDRGEQSAIKTINEKVEFIAIFIYGFVWAAQTNSAAATIGVVHDILLHDQSQALSVDDERSPSFSHVDQIRRECHSALLKENSSRAPFFADMPHLAHCLNETLRLRATGAWVRLAEKPFHLSSQGTQSPGVICPPGFIVLSPMPVSLNPSTYPNPDRWDPHRYDRGPFTHAPPGSKEDSARRQIPIDKKYLIPPTTPSNPYFASWGLGQGHCPGKHLAYKMISMTVARFFDKFEVHPVNEQYENATFEDVAVAGVQRLKNEFTVLIRKRSQPMYMIRGFQKI</sequence>
<dbReference type="EMBL" id="CM045874">
    <property type="protein sequence ID" value="KAI7944681.1"/>
    <property type="molecule type" value="Genomic_DNA"/>
</dbReference>